<accession>A0A0D0C6K6</accession>
<organism evidence="1 2">
    <name type="scientific">Collybiopsis luxurians FD-317 M1</name>
    <dbReference type="NCBI Taxonomy" id="944289"/>
    <lineage>
        <taxon>Eukaryota</taxon>
        <taxon>Fungi</taxon>
        <taxon>Dikarya</taxon>
        <taxon>Basidiomycota</taxon>
        <taxon>Agaricomycotina</taxon>
        <taxon>Agaricomycetes</taxon>
        <taxon>Agaricomycetidae</taxon>
        <taxon>Agaricales</taxon>
        <taxon>Marasmiineae</taxon>
        <taxon>Omphalotaceae</taxon>
        <taxon>Collybiopsis</taxon>
        <taxon>Collybiopsis luxurians</taxon>
    </lineage>
</organism>
<reference evidence="1 2" key="1">
    <citation type="submission" date="2014-04" db="EMBL/GenBank/DDBJ databases">
        <title>Evolutionary Origins and Diversification of the Mycorrhizal Mutualists.</title>
        <authorList>
            <consortium name="DOE Joint Genome Institute"/>
            <consortium name="Mycorrhizal Genomics Consortium"/>
            <person name="Kohler A."/>
            <person name="Kuo A."/>
            <person name="Nagy L.G."/>
            <person name="Floudas D."/>
            <person name="Copeland A."/>
            <person name="Barry K.W."/>
            <person name="Cichocki N."/>
            <person name="Veneault-Fourrey C."/>
            <person name="LaButti K."/>
            <person name="Lindquist E.A."/>
            <person name="Lipzen A."/>
            <person name="Lundell T."/>
            <person name="Morin E."/>
            <person name="Murat C."/>
            <person name="Riley R."/>
            <person name="Ohm R."/>
            <person name="Sun H."/>
            <person name="Tunlid A."/>
            <person name="Henrissat B."/>
            <person name="Grigoriev I.V."/>
            <person name="Hibbett D.S."/>
            <person name="Martin F."/>
        </authorList>
    </citation>
    <scope>NUCLEOTIDE SEQUENCE [LARGE SCALE GENOMIC DNA]</scope>
    <source>
        <strain evidence="1 2">FD-317 M1</strain>
    </source>
</reference>
<evidence type="ECO:0000313" key="1">
    <source>
        <dbReference type="EMBL" id="KIK63786.1"/>
    </source>
</evidence>
<name>A0A0D0C6K6_9AGAR</name>
<gene>
    <name evidence="1" type="ORF">GYMLUDRAFT_40863</name>
</gene>
<evidence type="ECO:0000313" key="2">
    <source>
        <dbReference type="Proteomes" id="UP000053593"/>
    </source>
</evidence>
<dbReference type="EMBL" id="KN834763">
    <property type="protein sequence ID" value="KIK63786.1"/>
    <property type="molecule type" value="Genomic_DNA"/>
</dbReference>
<dbReference type="OrthoDB" id="2967834at2759"/>
<sequence length="175" mass="19272">MILTREDINTPQVRPKKFSYVRNWRSGVGPADLTILVPPSPLFQSFDSPSSPVASIDLSRLCVTSIPPSECEVYQLSDPASSHERSAVVEIPAEFHEIYDADLGRTVTLEASEIVSPSSLPTLTFPEANKPQCLVPSGSSSSKFKPARLQSVSSTIRWLPTRIKYIILSQTTVRK</sequence>
<dbReference type="Proteomes" id="UP000053593">
    <property type="component" value="Unassembled WGS sequence"/>
</dbReference>
<keyword evidence="2" id="KW-1185">Reference proteome</keyword>
<dbReference type="HOGENOM" id="CLU_1532730_0_0_1"/>
<dbReference type="AlphaFoldDB" id="A0A0D0C6K6"/>
<protein>
    <submittedName>
        <fullName evidence="1">Uncharacterized protein</fullName>
    </submittedName>
</protein>
<proteinExistence type="predicted"/>